<accession>A0A9D1DVU6</accession>
<evidence type="ECO:0000313" key="3">
    <source>
        <dbReference type="Proteomes" id="UP000824232"/>
    </source>
</evidence>
<proteinExistence type="predicted"/>
<keyword evidence="1" id="KW-0812">Transmembrane</keyword>
<comment type="caution">
    <text evidence="2">The sequence shown here is derived from an EMBL/GenBank/DDBJ whole genome shotgun (WGS) entry which is preliminary data.</text>
</comment>
<dbReference type="EMBL" id="DVHC01000064">
    <property type="protein sequence ID" value="HIR59749.1"/>
    <property type="molecule type" value="Genomic_DNA"/>
</dbReference>
<feature type="transmembrane region" description="Helical" evidence="1">
    <location>
        <begin position="34"/>
        <end position="53"/>
    </location>
</feature>
<name>A0A9D1DVU6_9FIRM</name>
<reference evidence="2" key="2">
    <citation type="journal article" date="2021" name="PeerJ">
        <title>Extensive microbial diversity within the chicken gut microbiome revealed by metagenomics and culture.</title>
        <authorList>
            <person name="Gilroy R."/>
            <person name="Ravi A."/>
            <person name="Getino M."/>
            <person name="Pursley I."/>
            <person name="Horton D.L."/>
            <person name="Alikhan N.F."/>
            <person name="Baker D."/>
            <person name="Gharbi K."/>
            <person name="Hall N."/>
            <person name="Watson M."/>
            <person name="Adriaenssens E.M."/>
            <person name="Foster-Nyarko E."/>
            <person name="Jarju S."/>
            <person name="Secka A."/>
            <person name="Antonio M."/>
            <person name="Oren A."/>
            <person name="Chaudhuri R.R."/>
            <person name="La Ragione R."/>
            <person name="Hildebrand F."/>
            <person name="Pallen M.J."/>
        </authorList>
    </citation>
    <scope>NUCLEOTIDE SEQUENCE</scope>
    <source>
        <strain evidence="2">CHK184-20233</strain>
    </source>
</reference>
<evidence type="ECO:0000256" key="1">
    <source>
        <dbReference type="SAM" id="Phobius"/>
    </source>
</evidence>
<keyword evidence="1" id="KW-1133">Transmembrane helix</keyword>
<dbReference type="AlphaFoldDB" id="A0A9D1DVU6"/>
<keyword evidence="1" id="KW-0472">Membrane</keyword>
<feature type="transmembrane region" description="Helical" evidence="1">
    <location>
        <begin position="73"/>
        <end position="92"/>
    </location>
</feature>
<evidence type="ECO:0000313" key="2">
    <source>
        <dbReference type="EMBL" id="HIR59749.1"/>
    </source>
</evidence>
<organism evidence="2 3">
    <name type="scientific">Candidatus Onthousia excrementipullorum</name>
    <dbReference type="NCBI Taxonomy" id="2840884"/>
    <lineage>
        <taxon>Bacteria</taxon>
        <taxon>Bacillati</taxon>
        <taxon>Bacillota</taxon>
        <taxon>Bacilli</taxon>
        <taxon>Candidatus Onthousia</taxon>
    </lineage>
</organism>
<sequence>MFFICMLMPASISILIEKRIDKTNKSTSDLILKYLLYTFLITTIMNTFVYIFSSEKMFHYAEYTFSYDFCLKYMWLSLVVAIILPYILKVISTNVDIKLELKEKKDTKKDKAVKNVKKIKEVKKRKNNKSN</sequence>
<protein>
    <submittedName>
        <fullName evidence="2">Uncharacterized protein</fullName>
    </submittedName>
</protein>
<gene>
    <name evidence="2" type="ORF">IAB38_06830</name>
</gene>
<dbReference type="Proteomes" id="UP000824232">
    <property type="component" value="Unassembled WGS sequence"/>
</dbReference>
<reference evidence="2" key="1">
    <citation type="submission" date="2020-10" db="EMBL/GenBank/DDBJ databases">
        <authorList>
            <person name="Gilroy R."/>
        </authorList>
    </citation>
    <scope>NUCLEOTIDE SEQUENCE</scope>
    <source>
        <strain evidence="2">CHK184-20233</strain>
    </source>
</reference>